<name>A0ABT8F0Y9_9BACT</name>
<evidence type="ECO:0000313" key="4">
    <source>
        <dbReference type="Proteomes" id="UP001168552"/>
    </source>
</evidence>
<reference evidence="3" key="1">
    <citation type="submission" date="2023-06" db="EMBL/GenBank/DDBJ databases">
        <title>Cytophagales bacterium Strain LB-30, isolated from soil.</title>
        <authorList>
            <person name="Liu B."/>
        </authorList>
    </citation>
    <scope>NUCLEOTIDE SEQUENCE</scope>
    <source>
        <strain evidence="3">LB-30</strain>
    </source>
</reference>
<dbReference type="Pfam" id="PF09995">
    <property type="entry name" value="MPAB_Lcp_cat"/>
    <property type="match status" value="1"/>
</dbReference>
<dbReference type="PANTHER" id="PTHR37539">
    <property type="entry name" value="SECRETED PROTEIN-RELATED"/>
    <property type="match status" value="1"/>
</dbReference>
<proteinExistence type="predicted"/>
<dbReference type="RefSeq" id="WP_320002482.1">
    <property type="nucleotide sequence ID" value="NZ_JAUHJS010000001.1"/>
</dbReference>
<keyword evidence="1" id="KW-1133">Transmembrane helix</keyword>
<dbReference type="InterPro" id="IPR037473">
    <property type="entry name" value="Lcp-like"/>
</dbReference>
<evidence type="ECO:0000256" key="1">
    <source>
        <dbReference type="SAM" id="Phobius"/>
    </source>
</evidence>
<evidence type="ECO:0000259" key="2">
    <source>
        <dbReference type="Pfam" id="PF09995"/>
    </source>
</evidence>
<comment type="caution">
    <text evidence="3">The sequence shown here is derived from an EMBL/GenBank/DDBJ whole genome shotgun (WGS) entry which is preliminary data.</text>
</comment>
<dbReference type="EC" id="1.-.-.-" evidence="3"/>
<accession>A0ABT8F0Y9</accession>
<protein>
    <submittedName>
        <fullName evidence="3">Oxygenase MpaB family protein</fullName>
        <ecNumber evidence="3">1.-.-.-</ecNumber>
    </submittedName>
</protein>
<sequence length="344" mass="39070">MKWSDAYLDQQRFNTDSEADDLVARLFSAGKSAELYAALGWSPAQLLQEEAHPVAQFVRKARAQADWLEPKRLMRSRAFFVKYGLEIMFLLGIVSLPFCYAATPGNKALYLSDKMRKQAAKRLMDTASFVMAVLSPGSWENGSALLAINKVRLIHAIARYYLSKQSAWDKQWGAPINQEDMAGTNLAFSYIILLGLERSGFTLSKTEKEDFLHTWRYIGYLLHIPEELLPGSLGEAYVLTEKIKTRCFAKTEEGQVLTQELIRFFQSQLPDWQGRLLPYQMQVFLGKEVSAYLGLAQHPIWTPVANAFTEFKNIQHSFFTKSESFPALLRQQAYIKGLPLSGNT</sequence>
<dbReference type="Proteomes" id="UP001168552">
    <property type="component" value="Unassembled WGS sequence"/>
</dbReference>
<keyword evidence="1" id="KW-0812">Transmembrane</keyword>
<dbReference type="InterPro" id="IPR018713">
    <property type="entry name" value="MPAB/Lcp_cat_dom"/>
</dbReference>
<keyword evidence="1" id="KW-0472">Membrane</keyword>
<dbReference type="GO" id="GO:0016491">
    <property type="term" value="F:oxidoreductase activity"/>
    <property type="evidence" value="ECO:0007669"/>
    <property type="project" value="UniProtKB-KW"/>
</dbReference>
<gene>
    <name evidence="3" type="ORF">QWY31_00490</name>
</gene>
<evidence type="ECO:0000313" key="3">
    <source>
        <dbReference type="EMBL" id="MDN4163953.1"/>
    </source>
</evidence>
<feature type="transmembrane region" description="Helical" evidence="1">
    <location>
        <begin position="80"/>
        <end position="103"/>
    </location>
</feature>
<keyword evidence="3" id="KW-0560">Oxidoreductase</keyword>
<organism evidence="3 4">
    <name type="scientific">Shiella aurantiaca</name>
    <dbReference type="NCBI Taxonomy" id="3058365"/>
    <lineage>
        <taxon>Bacteria</taxon>
        <taxon>Pseudomonadati</taxon>
        <taxon>Bacteroidota</taxon>
        <taxon>Cytophagia</taxon>
        <taxon>Cytophagales</taxon>
        <taxon>Shiellaceae</taxon>
        <taxon>Shiella</taxon>
    </lineage>
</organism>
<dbReference type="EMBL" id="JAUHJS010000001">
    <property type="protein sequence ID" value="MDN4163953.1"/>
    <property type="molecule type" value="Genomic_DNA"/>
</dbReference>
<keyword evidence="4" id="KW-1185">Reference proteome</keyword>
<feature type="domain" description="ER-bound oxygenase mpaB/mpaB'/Rubber oxygenase catalytic" evidence="2">
    <location>
        <begin position="114"/>
        <end position="302"/>
    </location>
</feature>
<dbReference type="PANTHER" id="PTHR37539:SF1">
    <property type="entry name" value="ER-BOUND OXYGENASE MPAB_MPAB'_RUBBER OXYGENASE CATALYTIC DOMAIN-CONTAINING PROTEIN"/>
    <property type="match status" value="1"/>
</dbReference>